<keyword evidence="1" id="KW-0812">Transmembrane</keyword>
<protein>
    <submittedName>
        <fullName evidence="2">Uncharacterized protein</fullName>
    </submittedName>
</protein>
<evidence type="ECO:0000313" key="2">
    <source>
        <dbReference type="EMBL" id="JAW16339.1"/>
    </source>
</evidence>
<dbReference type="AlphaFoldDB" id="A0A224Y731"/>
<evidence type="ECO:0000256" key="1">
    <source>
        <dbReference type="SAM" id="Phobius"/>
    </source>
</evidence>
<name>A0A224Y731_9HEMI</name>
<proteinExistence type="predicted"/>
<organism evidence="2">
    <name type="scientific">Panstrongylus lignarius</name>
    <dbReference type="NCBI Taxonomy" id="156445"/>
    <lineage>
        <taxon>Eukaryota</taxon>
        <taxon>Metazoa</taxon>
        <taxon>Ecdysozoa</taxon>
        <taxon>Arthropoda</taxon>
        <taxon>Hexapoda</taxon>
        <taxon>Insecta</taxon>
        <taxon>Pterygota</taxon>
        <taxon>Neoptera</taxon>
        <taxon>Paraneoptera</taxon>
        <taxon>Hemiptera</taxon>
        <taxon>Heteroptera</taxon>
        <taxon>Panheteroptera</taxon>
        <taxon>Cimicomorpha</taxon>
        <taxon>Reduviidae</taxon>
        <taxon>Triatominae</taxon>
        <taxon>Panstrongylus</taxon>
    </lineage>
</organism>
<keyword evidence="1" id="KW-0472">Membrane</keyword>
<feature type="transmembrane region" description="Helical" evidence="1">
    <location>
        <begin position="37"/>
        <end position="58"/>
    </location>
</feature>
<dbReference type="EMBL" id="GFTR01000087">
    <property type="protein sequence ID" value="JAW16339.1"/>
    <property type="molecule type" value="Transcribed_RNA"/>
</dbReference>
<accession>A0A224Y731</accession>
<keyword evidence="1" id="KW-1133">Transmembrane helix</keyword>
<sequence length="67" mass="7288">MYVVGLSLLFVTVFLGGGIHFRGSGIGMMLEGFPPQVLFSIFYSSCTCVILISISWVAKIPILKKFG</sequence>
<reference evidence="2" key="1">
    <citation type="journal article" date="2018" name="PLoS Negl. Trop. Dis.">
        <title>An insight into the salivary gland and fat body transcriptome of Panstrongylus lignarius (Hemiptera: Heteroptera), the main vector of Chagas disease in Peru.</title>
        <authorList>
            <person name="Nevoa J.C."/>
            <person name="Mendes M.T."/>
            <person name="da Silva M.V."/>
            <person name="Soares S.C."/>
            <person name="Oliveira C.J.F."/>
            <person name="Ribeiro J.M.C."/>
        </authorList>
    </citation>
    <scope>NUCLEOTIDE SEQUENCE</scope>
</reference>